<feature type="topological domain" description="Lumenal" evidence="7">
    <location>
        <begin position="1"/>
        <end position="3"/>
    </location>
</feature>
<dbReference type="InterPro" id="IPR028945">
    <property type="entry name" value="Get1"/>
</dbReference>
<name>A0A8H7Q8F1_9FUNG</name>
<keyword evidence="7" id="KW-0813">Transport</keyword>
<evidence type="ECO:0000256" key="9">
    <source>
        <dbReference type="SAM" id="Phobius"/>
    </source>
</evidence>
<dbReference type="EMBL" id="JAEPRA010000004">
    <property type="protein sequence ID" value="KAG2187039.1"/>
    <property type="molecule type" value="Genomic_DNA"/>
</dbReference>
<proteinExistence type="inferred from homology"/>
<gene>
    <name evidence="7" type="primary">GET1</name>
    <name evidence="10" type="ORF">INT44_003267</name>
</gene>
<keyword evidence="11" id="KW-1185">Reference proteome</keyword>
<keyword evidence="4 7" id="KW-0256">Endoplasmic reticulum</keyword>
<dbReference type="HAMAP" id="MF_03113">
    <property type="entry name" value="Get1"/>
    <property type="match status" value="1"/>
</dbReference>
<feature type="compositionally biased region" description="Polar residues" evidence="8">
    <location>
        <begin position="212"/>
        <end position="222"/>
    </location>
</feature>
<dbReference type="GO" id="GO:0043495">
    <property type="term" value="F:protein-membrane adaptor activity"/>
    <property type="evidence" value="ECO:0007669"/>
    <property type="project" value="TreeGrafter"/>
</dbReference>
<comment type="similarity">
    <text evidence="2 7">Belongs to the WRB/GET1 family.</text>
</comment>
<dbReference type="InterPro" id="IPR027538">
    <property type="entry name" value="Get1_fungi"/>
</dbReference>
<dbReference type="InterPro" id="IPR029012">
    <property type="entry name" value="Helix_hairpin_bin_sf"/>
</dbReference>
<evidence type="ECO:0000256" key="7">
    <source>
        <dbReference type="HAMAP-Rule" id="MF_03113"/>
    </source>
</evidence>
<keyword evidence="5 7" id="KW-1133">Transmembrane helix</keyword>
<feature type="transmembrane region" description="Helical" evidence="9">
    <location>
        <begin position="162"/>
        <end position="183"/>
    </location>
</feature>
<evidence type="ECO:0000313" key="11">
    <source>
        <dbReference type="Proteomes" id="UP000612746"/>
    </source>
</evidence>
<feature type="region of interest" description="Disordered" evidence="8">
    <location>
        <begin position="209"/>
        <end position="231"/>
    </location>
</feature>
<evidence type="ECO:0000256" key="1">
    <source>
        <dbReference type="ARBA" id="ARBA00004477"/>
    </source>
</evidence>
<evidence type="ECO:0000256" key="4">
    <source>
        <dbReference type="ARBA" id="ARBA00022824"/>
    </source>
</evidence>
<dbReference type="OrthoDB" id="69461at2759"/>
<comment type="subcellular location">
    <subcellularLocation>
        <location evidence="1">Endoplasmic reticulum membrane</location>
        <topology evidence="1">Multi-pass membrane protein</topology>
    </subcellularLocation>
</comment>
<protein>
    <recommendedName>
        <fullName evidence="12">Guided entry of tail-anchored proteins 1</fullName>
    </recommendedName>
</protein>
<comment type="caution">
    <text evidence="7">Lacks conserved residue(s) required for the propagation of feature annotation.</text>
</comment>
<keyword evidence="6 7" id="KW-0472">Membrane</keyword>
<dbReference type="Gene3D" id="1.10.287.660">
    <property type="entry name" value="Helix hairpin bin"/>
    <property type="match status" value="1"/>
</dbReference>
<dbReference type="GO" id="GO:0071816">
    <property type="term" value="P:tail-anchored membrane protein insertion into ER membrane"/>
    <property type="evidence" value="ECO:0007669"/>
    <property type="project" value="InterPro"/>
</dbReference>
<dbReference type="PANTHER" id="PTHR42650:SF1">
    <property type="entry name" value="GUIDED ENTRY OF TAIL-ANCHORED PROTEINS FACTOR 1"/>
    <property type="match status" value="1"/>
</dbReference>
<dbReference type="Proteomes" id="UP000612746">
    <property type="component" value="Unassembled WGS sequence"/>
</dbReference>
<reference evidence="10" key="1">
    <citation type="submission" date="2020-12" db="EMBL/GenBank/DDBJ databases">
        <title>Metabolic potential, ecology and presence of endohyphal bacteria is reflected in genomic diversity of Mucoromycotina.</title>
        <authorList>
            <person name="Muszewska A."/>
            <person name="Okrasinska A."/>
            <person name="Steczkiewicz K."/>
            <person name="Drgas O."/>
            <person name="Orlowska M."/>
            <person name="Perlinska-Lenart U."/>
            <person name="Aleksandrzak-Piekarczyk T."/>
            <person name="Szatraj K."/>
            <person name="Zielenkiewicz U."/>
            <person name="Pilsyk S."/>
            <person name="Malc E."/>
            <person name="Mieczkowski P."/>
            <person name="Kruszewska J.S."/>
            <person name="Biernat P."/>
            <person name="Pawlowska J."/>
        </authorList>
    </citation>
    <scope>NUCLEOTIDE SEQUENCE</scope>
    <source>
        <strain evidence="10">WA0000051536</strain>
    </source>
</reference>
<dbReference type="Pfam" id="PF04420">
    <property type="entry name" value="CHD5"/>
    <property type="match status" value="1"/>
</dbReference>
<feature type="topological domain" description="Cytoplasmic" evidence="7">
    <location>
        <begin position="192"/>
        <end position="231"/>
    </location>
</feature>
<comment type="caution">
    <text evidence="10">The sequence shown here is derived from an EMBL/GenBank/DDBJ whole genome shotgun (WGS) entry which is preliminary data.</text>
</comment>
<sequence>MFLATFIFLLVIGTESILWLGYAYLTALTYDLYSKVSTDQAVVRQRKYRKQVLQLRTELAQTSSQDQFAKWAKIRRKCDSATDSLEKTNSEIAIKRAAFEVKVKGVLYFVVHGSQLLTVMWFRKSPVFYLPHGWFGPAAWVLSLPFAPRGTLLAYHWVSRAVIASNTLVIFLGSVSVAVWFAACRRVCKTTASLVNDFYLKKKLEEADVTAASPQAGTQSSPKKTETRKAQ</sequence>
<keyword evidence="3 7" id="KW-0812">Transmembrane</keyword>
<organism evidence="10 11">
    <name type="scientific">Umbelopsis vinacea</name>
    <dbReference type="NCBI Taxonomy" id="44442"/>
    <lineage>
        <taxon>Eukaryota</taxon>
        <taxon>Fungi</taxon>
        <taxon>Fungi incertae sedis</taxon>
        <taxon>Mucoromycota</taxon>
        <taxon>Mucoromycotina</taxon>
        <taxon>Umbelopsidomycetes</taxon>
        <taxon>Umbelopsidales</taxon>
        <taxon>Umbelopsidaceae</taxon>
        <taxon>Umbelopsis</taxon>
    </lineage>
</organism>
<accession>A0A8H7Q8F1</accession>
<dbReference type="AlphaFoldDB" id="A0A8H7Q8F1"/>
<feature type="transmembrane region" description="Helical" evidence="9">
    <location>
        <begin position="105"/>
        <end position="122"/>
    </location>
</feature>
<dbReference type="GO" id="GO:0043529">
    <property type="term" value="C:GET complex"/>
    <property type="evidence" value="ECO:0007669"/>
    <property type="project" value="InterPro"/>
</dbReference>
<evidence type="ECO:0000256" key="3">
    <source>
        <dbReference type="ARBA" id="ARBA00022692"/>
    </source>
</evidence>
<dbReference type="GO" id="GO:0005789">
    <property type="term" value="C:endoplasmic reticulum membrane"/>
    <property type="evidence" value="ECO:0007669"/>
    <property type="project" value="UniProtKB-SubCell"/>
</dbReference>
<dbReference type="PANTHER" id="PTHR42650">
    <property type="entry name" value="TAIL-ANCHORED PROTEIN INSERTION RECEPTOR WRB"/>
    <property type="match status" value="1"/>
</dbReference>
<evidence type="ECO:0000313" key="10">
    <source>
        <dbReference type="EMBL" id="KAG2187039.1"/>
    </source>
</evidence>
<evidence type="ECO:0000256" key="5">
    <source>
        <dbReference type="ARBA" id="ARBA00022989"/>
    </source>
</evidence>
<feature type="transmembrane region" description="Helical" evidence="9">
    <location>
        <begin position="6"/>
        <end position="25"/>
    </location>
</feature>
<evidence type="ECO:0000256" key="6">
    <source>
        <dbReference type="ARBA" id="ARBA00023136"/>
    </source>
</evidence>
<evidence type="ECO:0000256" key="2">
    <source>
        <dbReference type="ARBA" id="ARBA00010799"/>
    </source>
</evidence>
<evidence type="ECO:0000256" key="8">
    <source>
        <dbReference type="SAM" id="MobiDB-lite"/>
    </source>
</evidence>
<evidence type="ECO:0008006" key="12">
    <source>
        <dbReference type="Google" id="ProtNLM"/>
    </source>
</evidence>